<dbReference type="Gene3D" id="3.40.50.150">
    <property type="entry name" value="Vaccinia Virus protein VP39"/>
    <property type="match status" value="1"/>
</dbReference>
<keyword evidence="8" id="KW-1185">Reference proteome</keyword>
<evidence type="ECO:0000256" key="1">
    <source>
        <dbReference type="ARBA" id="ARBA00003907"/>
    </source>
</evidence>
<evidence type="ECO:0000256" key="4">
    <source>
        <dbReference type="ARBA" id="ARBA00022679"/>
    </source>
</evidence>
<dbReference type="AlphaFoldDB" id="A0A229TDU4"/>
<dbReference type="Proteomes" id="UP000215199">
    <property type="component" value="Unassembled WGS sequence"/>
</dbReference>
<dbReference type="SUPFAM" id="SSF53335">
    <property type="entry name" value="S-adenosyl-L-methionine-dependent methyltransferases"/>
    <property type="match status" value="1"/>
</dbReference>
<dbReference type="InterPro" id="IPR029063">
    <property type="entry name" value="SAM-dependent_MTases_sf"/>
</dbReference>
<comment type="similarity">
    <text evidence="2 6">Belongs to the UPF0677 family.</text>
</comment>
<dbReference type="InterPro" id="IPR007213">
    <property type="entry name" value="Ppm1/Ppm2/Tcmp"/>
</dbReference>
<dbReference type="NCBIfam" id="TIGR00027">
    <property type="entry name" value="mthyl_TIGR00027"/>
    <property type="match status" value="1"/>
</dbReference>
<evidence type="ECO:0000256" key="3">
    <source>
        <dbReference type="ARBA" id="ARBA00022603"/>
    </source>
</evidence>
<reference evidence="8" key="1">
    <citation type="submission" date="2017-07" db="EMBL/GenBank/DDBJ databases">
        <title>Comparative genome mining reveals phylogenetic distribution patterns of secondary metabolites in Amycolatopsis.</title>
        <authorList>
            <person name="Adamek M."/>
            <person name="Alanjary M."/>
            <person name="Sales-Ortells H."/>
            <person name="Goodfellow M."/>
            <person name="Bull A.T."/>
            <person name="Kalinowski J."/>
            <person name="Ziemert N."/>
        </authorList>
    </citation>
    <scope>NUCLEOTIDE SEQUENCE [LARGE SCALE GENOMIC DNA]</scope>
    <source>
        <strain evidence="8">H5</strain>
    </source>
</reference>
<proteinExistence type="inferred from homology"/>
<protein>
    <recommendedName>
        <fullName evidence="6">S-adenosyl-L-methionine-dependent methyltransferase</fullName>
        <ecNumber evidence="6">2.1.1.-</ecNumber>
    </recommendedName>
</protein>
<dbReference type="PANTHER" id="PTHR43619">
    <property type="entry name" value="S-ADENOSYL-L-METHIONINE-DEPENDENT METHYLTRANSFERASE YKTD-RELATED"/>
    <property type="match status" value="1"/>
</dbReference>
<dbReference type="PANTHER" id="PTHR43619:SF2">
    <property type="entry name" value="S-ADENOSYL-L-METHIONINE-DEPENDENT METHYLTRANSFERASES SUPERFAMILY PROTEIN"/>
    <property type="match status" value="1"/>
</dbReference>
<name>A0A229TDU4_9PSEU</name>
<dbReference type="EMBL" id="NMUL01000008">
    <property type="protein sequence ID" value="OXM69074.1"/>
    <property type="molecule type" value="Genomic_DNA"/>
</dbReference>
<evidence type="ECO:0000313" key="7">
    <source>
        <dbReference type="EMBL" id="OXM69074.1"/>
    </source>
</evidence>
<comment type="function">
    <text evidence="1 6">Exhibits S-adenosyl-L-methionine-dependent methyltransferase activity.</text>
</comment>
<gene>
    <name evidence="7" type="ORF">CF165_10245</name>
</gene>
<keyword evidence="3 6" id="KW-0489">Methyltransferase</keyword>
<keyword evidence="4 7" id="KW-0808">Transferase</keyword>
<keyword evidence="5 6" id="KW-0949">S-adenosyl-L-methionine</keyword>
<evidence type="ECO:0000256" key="2">
    <source>
        <dbReference type="ARBA" id="ARBA00008138"/>
    </source>
</evidence>
<dbReference type="RefSeq" id="WP_093947229.1">
    <property type="nucleotide sequence ID" value="NZ_NMUL01000008.1"/>
</dbReference>
<comment type="caution">
    <text evidence="7">The sequence shown here is derived from an EMBL/GenBank/DDBJ whole genome shotgun (WGS) entry which is preliminary data.</text>
</comment>
<dbReference type="GO" id="GO:0032259">
    <property type="term" value="P:methylation"/>
    <property type="evidence" value="ECO:0007669"/>
    <property type="project" value="UniProtKB-KW"/>
</dbReference>
<sequence length="296" mass="31446">MTTDDFPANTPRASRTAFTAAAARAAHLLVDAEPFIFSDTLAAALLGDQAEELLAYHRLHDTHPVLAGARAEAVCRSRFAEERLTRVNSGIDQYLILGAGLDSFAYRTPPGRFRVFEVDHPATQTVKRELLDGAGVAVPASVTFVPVDFETDPLRECAVQSGLDPFRPVFVSWLGVTMYLTREAVAGTLAQLGGFAPGSEIVADHLLPAQLRDAAGNGYAEAVGPVAAGQGEPWRTFLSPADLAGLLRAAGFEVVGQAGQRDSVAPRLWRRTDALRPAALSALTHARIPHRSGGGS</sequence>
<accession>A0A229TDU4</accession>
<evidence type="ECO:0000313" key="8">
    <source>
        <dbReference type="Proteomes" id="UP000215199"/>
    </source>
</evidence>
<evidence type="ECO:0000256" key="6">
    <source>
        <dbReference type="RuleBase" id="RU362030"/>
    </source>
</evidence>
<dbReference type="OrthoDB" id="9806164at2"/>
<dbReference type="Pfam" id="PF04072">
    <property type="entry name" value="LCM"/>
    <property type="match status" value="1"/>
</dbReference>
<organism evidence="7 8">
    <name type="scientific">Amycolatopsis vastitatis</name>
    <dbReference type="NCBI Taxonomy" id="1905142"/>
    <lineage>
        <taxon>Bacteria</taxon>
        <taxon>Bacillati</taxon>
        <taxon>Actinomycetota</taxon>
        <taxon>Actinomycetes</taxon>
        <taxon>Pseudonocardiales</taxon>
        <taxon>Pseudonocardiaceae</taxon>
        <taxon>Amycolatopsis</taxon>
    </lineage>
</organism>
<dbReference type="EC" id="2.1.1.-" evidence="6"/>
<dbReference type="GO" id="GO:0008168">
    <property type="term" value="F:methyltransferase activity"/>
    <property type="evidence" value="ECO:0007669"/>
    <property type="project" value="UniProtKB-UniRule"/>
</dbReference>
<evidence type="ECO:0000256" key="5">
    <source>
        <dbReference type="ARBA" id="ARBA00022691"/>
    </source>
</evidence>
<dbReference type="InterPro" id="IPR011610">
    <property type="entry name" value="SAM_mthyl_Trfase_ML2640-like"/>
</dbReference>